<dbReference type="AlphaFoldDB" id="A0A7L5DYY2"/>
<organism evidence="1 2">
    <name type="scientific">Mucilaginibacter robiniae</name>
    <dbReference type="NCBI Taxonomy" id="2728022"/>
    <lineage>
        <taxon>Bacteria</taxon>
        <taxon>Pseudomonadati</taxon>
        <taxon>Bacteroidota</taxon>
        <taxon>Sphingobacteriia</taxon>
        <taxon>Sphingobacteriales</taxon>
        <taxon>Sphingobacteriaceae</taxon>
        <taxon>Mucilaginibacter</taxon>
    </lineage>
</organism>
<evidence type="ECO:0000313" key="1">
    <source>
        <dbReference type="EMBL" id="QJD96310.1"/>
    </source>
</evidence>
<accession>A0A7L5DYY2</accession>
<proteinExistence type="predicted"/>
<reference evidence="1 2" key="1">
    <citation type="submission" date="2020-04" db="EMBL/GenBank/DDBJ databases">
        <title>Genome sequencing of novel species.</title>
        <authorList>
            <person name="Heo J."/>
            <person name="Kim S.-J."/>
            <person name="Kim J.-S."/>
            <person name="Hong S.-B."/>
            <person name="Kwon S.-W."/>
        </authorList>
    </citation>
    <scope>NUCLEOTIDE SEQUENCE [LARGE SCALE GENOMIC DNA]</scope>
    <source>
        <strain evidence="1 2">F39-2</strain>
    </source>
</reference>
<sequence>MKKALKLLFVVVILGVLYLIYDDLSFDPLNRADFAKIFVGYNGKTKLDCKKDFTGITTSGGFFELYVYSLGDVKVNNNYPQFNNWENSTVTRETTIGKWRNCPINKDVIKLYRFTIGADNLNTSDCAISFKNEILNPRNFYSYISINDTEQYFFLYSSATNKFYYIRRKE</sequence>
<evidence type="ECO:0000313" key="2">
    <source>
        <dbReference type="Proteomes" id="UP000503278"/>
    </source>
</evidence>
<dbReference type="EMBL" id="CP051682">
    <property type="protein sequence ID" value="QJD96310.1"/>
    <property type="molecule type" value="Genomic_DNA"/>
</dbReference>
<protein>
    <submittedName>
        <fullName evidence="1">Uncharacterized protein</fullName>
    </submittedName>
</protein>
<dbReference type="Proteomes" id="UP000503278">
    <property type="component" value="Chromosome"/>
</dbReference>
<dbReference type="KEGG" id="mrob:HH214_10755"/>
<keyword evidence="2" id="KW-1185">Reference proteome</keyword>
<dbReference type="RefSeq" id="WP_169607558.1">
    <property type="nucleotide sequence ID" value="NZ_CP051682.1"/>
</dbReference>
<name>A0A7L5DYY2_9SPHI</name>
<gene>
    <name evidence="1" type="ORF">HH214_10755</name>
</gene>